<evidence type="ECO:0000313" key="2">
    <source>
        <dbReference type="EMBL" id="MDD1795909.1"/>
    </source>
</evidence>
<feature type="compositionally biased region" description="Polar residues" evidence="1">
    <location>
        <begin position="50"/>
        <end position="65"/>
    </location>
</feature>
<comment type="caution">
    <text evidence="2">The sequence shown here is derived from an EMBL/GenBank/DDBJ whole genome shotgun (WGS) entry which is preliminary data.</text>
</comment>
<accession>A0ABT5R6K9</accession>
<dbReference type="Proteomes" id="UP001149400">
    <property type="component" value="Unassembled WGS sequence"/>
</dbReference>
<evidence type="ECO:0000313" key="3">
    <source>
        <dbReference type="Proteomes" id="UP001149400"/>
    </source>
</evidence>
<dbReference type="EMBL" id="JAJUBC010000037">
    <property type="protein sequence ID" value="MDD1795909.1"/>
    <property type="molecule type" value="Genomic_DNA"/>
</dbReference>
<feature type="region of interest" description="Disordered" evidence="1">
    <location>
        <begin position="1"/>
        <end position="65"/>
    </location>
</feature>
<keyword evidence="3" id="KW-1185">Reference proteome</keyword>
<dbReference type="RefSeq" id="WP_274166674.1">
    <property type="nucleotide sequence ID" value="NZ_JAJUBC010000037.1"/>
</dbReference>
<name>A0ABT5R6K9_9GAMM</name>
<protein>
    <submittedName>
        <fullName evidence="2">Uncharacterized protein</fullName>
    </submittedName>
</protein>
<proteinExistence type="predicted"/>
<sequence length="65" mass="7291">MDMERHAFGSNPPPSTIGPWGQASTELTGFTGMSHYQLQRMLGDDERRSTPPTHTEWPSHSTDHP</sequence>
<gene>
    <name evidence="2" type="ORF">LRP50_22580</name>
</gene>
<organism evidence="2 3">
    <name type="scientific">Enterovibrio gelatinilyticus</name>
    <dbReference type="NCBI Taxonomy" id="2899819"/>
    <lineage>
        <taxon>Bacteria</taxon>
        <taxon>Pseudomonadati</taxon>
        <taxon>Pseudomonadota</taxon>
        <taxon>Gammaproteobacteria</taxon>
        <taxon>Vibrionales</taxon>
        <taxon>Vibrionaceae</taxon>
        <taxon>Enterovibrio</taxon>
    </lineage>
</organism>
<evidence type="ECO:0000256" key="1">
    <source>
        <dbReference type="SAM" id="MobiDB-lite"/>
    </source>
</evidence>
<reference evidence="2" key="1">
    <citation type="submission" date="2021-12" db="EMBL/GenBank/DDBJ databases">
        <title>Enterovibrio ZSDZ35 sp. nov. and Enterovibrio ZSDZ42 sp. nov., isolated from coastal seawater in Qingdao.</title>
        <authorList>
            <person name="Zhang P."/>
        </authorList>
    </citation>
    <scope>NUCLEOTIDE SEQUENCE</scope>
    <source>
        <strain evidence="2">ZSDZ42</strain>
    </source>
</reference>